<keyword evidence="5" id="KW-0813">Transport</keyword>
<comment type="subcellular location">
    <subcellularLocation>
        <location evidence="1">Golgi apparatus</location>
        <location evidence="1">trans-Golgi network membrane</location>
        <topology evidence="1">Multi-pass membrane protein</topology>
    </subcellularLocation>
    <subcellularLocation>
        <location evidence="2">Prevacuolar compartment membrane</location>
        <topology evidence="2">Multi-pass membrane protein</topology>
    </subcellularLocation>
</comment>
<comment type="caution">
    <text evidence="21">The sequence shown here is derived from an EMBL/GenBank/DDBJ whole genome shotgun (WGS) entry which is preliminary data.</text>
</comment>
<evidence type="ECO:0000313" key="22">
    <source>
        <dbReference type="Proteomes" id="UP001590950"/>
    </source>
</evidence>
<keyword evidence="7 19" id="KW-0732">Signal</keyword>
<evidence type="ECO:0000256" key="18">
    <source>
        <dbReference type="SAM" id="Phobius"/>
    </source>
</evidence>
<organism evidence="21 22">
    <name type="scientific">Stereocaulon virgatum</name>
    <dbReference type="NCBI Taxonomy" id="373712"/>
    <lineage>
        <taxon>Eukaryota</taxon>
        <taxon>Fungi</taxon>
        <taxon>Dikarya</taxon>
        <taxon>Ascomycota</taxon>
        <taxon>Pezizomycotina</taxon>
        <taxon>Lecanoromycetes</taxon>
        <taxon>OSLEUM clade</taxon>
        <taxon>Lecanoromycetidae</taxon>
        <taxon>Lecanorales</taxon>
        <taxon>Lecanorineae</taxon>
        <taxon>Stereocaulaceae</taxon>
        <taxon>Stereocaulon</taxon>
    </lineage>
</organism>
<dbReference type="Proteomes" id="UP001590950">
    <property type="component" value="Unassembled WGS sequence"/>
</dbReference>
<keyword evidence="10" id="KW-0333">Golgi apparatus</keyword>
<dbReference type="PANTHER" id="PTHR12106">
    <property type="entry name" value="SORTILIN RELATED"/>
    <property type="match status" value="1"/>
</dbReference>
<dbReference type="CDD" id="cd15482">
    <property type="entry name" value="Sialidase_non-viral"/>
    <property type="match status" value="2"/>
</dbReference>
<accession>A0ABR3ZXS3</accession>
<evidence type="ECO:0000256" key="1">
    <source>
        <dbReference type="ARBA" id="ARBA00004166"/>
    </source>
</evidence>
<evidence type="ECO:0000256" key="7">
    <source>
        <dbReference type="ARBA" id="ARBA00022729"/>
    </source>
</evidence>
<evidence type="ECO:0000259" key="20">
    <source>
        <dbReference type="SMART" id="SM00602"/>
    </source>
</evidence>
<evidence type="ECO:0000256" key="11">
    <source>
        <dbReference type="ARBA" id="ARBA00023136"/>
    </source>
</evidence>
<dbReference type="Gene3D" id="3.30.60.270">
    <property type="match status" value="2"/>
</dbReference>
<evidence type="ECO:0000256" key="15">
    <source>
        <dbReference type="ARBA" id="ARBA00031250"/>
    </source>
</evidence>
<dbReference type="Pfam" id="PF15902">
    <property type="entry name" value="Sortilin-Vps10"/>
    <property type="match status" value="2"/>
</dbReference>
<evidence type="ECO:0000256" key="10">
    <source>
        <dbReference type="ARBA" id="ARBA00023034"/>
    </source>
</evidence>
<feature type="domain" description="VPS10" evidence="20">
    <location>
        <begin position="57"/>
        <end position="684"/>
    </location>
</feature>
<dbReference type="Pfam" id="PF15901">
    <property type="entry name" value="Sortilin_C"/>
    <property type="match status" value="2"/>
</dbReference>
<feature type="domain" description="VPS10" evidence="20">
    <location>
        <begin position="718"/>
        <end position="1353"/>
    </location>
</feature>
<keyword evidence="13" id="KW-0325">Glycoprotein</keyword>
<keyword evidence="12" id="KW-0675">Receptor</keyword>
<evidence type="ECO:0000256" key="19">
    <source>
        <dbReference type="SAM" id="SignalP"/>
    </source>
</evidence>
<dbReference type="InterPro" id="IPR050310">
    <property type="entry name" value="VPS10-sortilin"/>
</dbReference>
<dbReference type="SUPFAM" id="SSF50939">
    <property type="entry name" value="Sialidases"/>
    <property type="match status" value="2"/>
</dbReference>
<dbReference type="InterPro" id="IPR006581">
    <property type="entry name" value="VPS10"/>
</dbReference>
<evidence type="ECO:0000256" key="2">
    <source>
        <dbReference type="ARBA" id="ARBA00004488"/>
    </source>
</evidence>
<feature type="transmembrane region" description="Helical" evidence="18">
    <location>
        <begin position="1415"/>
        <end position="1437"/>
    </location>
</feature>
<dbReference type="EMBL" id="JBEFKJ010000042">
    <property type="protein sequence ID" value="KAL2037324.1"/>
    <property type="molecule type" value="Genomic_DNA"/>
</dbReference>
<dbReference type="PANTHER" id="PTHR12106:SF27">
    <property type="entry name" value="SORTILIN-RELATED RECEPTOR"/>
    <property type="match status" value="1"/>
</dbReference>
<dbReference type="InterPro" id="IPR015943">
    <property type="entry name" value="WD40/YVTN_repeat-like_dom_sf"/>
</dbReference>
<sequence length="1485" mass="167026">MILRSKPYFSLKSLSLLLFQALLLTTLASAKKDAPRISKHRFEQRPAAPPLYFEGSDVILILDRAGNVQRTDNAGEAWGNIADVPEGTVLDLVPHPYDHKVAYIWAKRQQSHWVTEDRGETWRSFEIDGLPPPFRPPFSFHAEDPEKVIVNFCTDLFACNEMAYYTKDAFKTPAKKMREDTRTCVFAKSTPNFQTSEDDENDDRIICVVKGRFANPFSRKDDRLAVSDDYFDHEHEPLLDGDRTVQGIINIAVVKGFLVAAASAQGTDELALYVTDDADTWHHAIFPNDHRLEQDAYTILESTNYSIQVDVMTTTALNAMGVLFTSNSNGTYFTRNIEHTNRNLKGIVDFEKVSGIQGIVLVNVVDNWEDVEKSAMAKKQLKSKISFDDGRTFSPVTTRDGDEIHLHSVSDMSNSGRVFSSPAPGILMGIGNKGKYLEEYEDGDLYVSDDAGLHWTKALKGAHKYEFGDKGAVLVAIDDEGPTDTFSYSLNHGHKWEKVKLGDKVRAMILTTTPDSTSLKFFMMATIGGGEDLEHWAISIDFAELHEGKCKDSDFEQWPARIDEDGAPICIMGNEQSYRRRKWDADCFVDEEFMDPVPEFKQCACTKEDFECDTNYLPSENGEKCVPAGSMSVPEGKCKSPDDTFMGSSGFRRIPGNVCDEDAKGAVKLDKEVERPCKDSYKAPVSGDISKELTTFPARIFEEYYYLGSADFHEEGDEAIVMRTGEHGVYRTTDAGKTWTQILKGEKITAIVPHRHFHDIVFFLTPGKKVFYSYDKGITIRDFEAPAEPTRDARLSVLGFHPDYKDWLIWTGAVDCGSGKGECHDVAFFTEDRGAHWPHRVRYIHKCEFIKKEGRGGVENLVYCEQYKDEKLDNALQLKWSDNWFADDHKEFEDIVDFATMSEFIVVAARKEDDRDALTCHTSVDGKTFAHAQFPPKFEVPAQKAYTVLDSSTHAVFLHVTVNNRDESEYGSIIKSNSNGTSYVMSLNGVNRNRQGYVDFEKMLGLEGVILVNQVANIEEADAGKAKKLKTMITHNDGAQWETLQAPSKDAEGHDFGCDIMDASRCSLHLHSYTERKDPRDTFSSPSAIGMMMGVGNVGEYLGRKSEGDTFISSDGGVEWRSVKKGNYMWEFGDQGSIIVIVEEDVPTRSVFYTLDEGQTWAEFQFSDTDFKVGAISTLPSDRSRNFVLWGQESSSSSKIATINLDFTGLTDRRCKLNEQEPEADDYYFWEPKHPKQKDNCLFGHITQYHRKKIDRKCFNGPRIEQKHSISKDCACTREDFECDYNYEIANDGGCKLVSGQQPPDHKQQCFDNPDLTSYYLPTGYRRTPLDTCTGGRELEFTSAERACPGHKDEFDREQAKKGLSGFWFFVVVILLPFAIASGAGYWVWRNWDGKFGQIRLGDGGGSSFDADKPWIAWPIAAISALVAVVATLPLLAGSAWRGVMGLFGGGRRYTTRSDFSRSGRYAVVDPDEDELLGDDEDEEV</sequence>
<evidence type="ECO:0000313" key="21">
    <source>
        <dbReference type="EMBL" id="KAL2037324.1"/>
    </source>
</evidence>
<evidence type="ECO:0000256" key="4">
    <source>
        <dbReference type="ARBA" id="ARBA00015369"/>
    </source>
</evidence>
<keyword evidence="8" id="KW-0677">Repeat</keyword>
<name>A0ABR3ZXS3_9LECA</name>
<keyword evidence="11 18" id="KW-0472">Membrane</keyword>
<keyword evidence="6 18" id="KW-0812">Transmembrane</keyword>
<gene>
    <name evidence="21" type="ORF">N7G274_010013</name>
</gene>
<keyword evidence="22" id="KW-1185">Reference proteome</keyword>
<evidence type="ECO:0000256" key="16">
    <source>
        <dbReference type="ARBA" id="ARBA00031354"/>
    </source>
</evidence>
<evidence type="ECO:0000256" key="9">
    <source>
        <dbReference type="ARBA" id="ARBA00022927"/>
    </source>
</evidence>
<evidence type="ECO:0000256" key="6">
    <source>
        <dbReference type="ARBA" id="ARBA00022692"/>
    </source>
</evidence>
<dbReference type="Gene3D" id="2.130.10.10">
    <property type="entry name" value="YVTN repeat-like/Quinoprotein amine dehydrogenase"/>
    <property type="match status" value="2"/>
</dbReference>
<evidence type="ECO:0000256" key="3">
    <source>
        <dbReference type="ARBA" id="ARBA00008251"/>
    </source>
</evidence>
<evidence type="ECO:0000256" key="14">
    <source>
        <dbReference type="ARBA" id="ARBA00025569"/>
    </source>
</evidence>
<dbReference type="InterPro" id="IPR031778">
    <property type="entry name" value="Sortilin_N"/>
</dbReference>
<dbReference type="InterPro" id="IPR036278">
    <property type="entry name" value="Sialidase_sf"/>
</dbReference>
<keyword evidence="9" id="KW-0653">Protein transport</keyword>
<comment type="function">
    <text evidence="14">Functions as a sorting receptor in the Golgi compartment required for the intracellular sorting and delivery of soluble vacuolar proteins, like carboxypeptidase Y (CPY) and proteinase A. Executes multiple rounds of sorting by cycling between the late Golgi and a prevacuolar endosome-like compartment.</text>
</comment>
<feature type="signal peptide" evidence="19">
    <location>
        <begin position="1"/>
        <end position="30"/>
    </location>
</feature>
<evidence type="ECO:0000256" key="13">
    <source>
        <dbReference type="ARBA" id="ARBA00023180"/>
    </source>
</evidence>
<evidence type="ECO:0000256" key="8">
    <source>
        <dbReference type="ARBA" id="ARBA00022737"/>
    </source>
</evidence>
<dbReference type="SMART" id="SM00602">
    <property type="entry name" value="VPS10"/>
    <property type="match status" value="2"/>
</dbReference>
<evidence type="ECO:0000256" key="5">
    <source>
        <dbReference type="ARBA" id="ARBA00022448"/>
    </source>
</evidence>
<proteinExistence type="inferred from homology"/>
<evidence type="ECO:0000256" key="12">
    <source>
        <dbReference type="ARBA" id="ARBA00023170"/>
    </source>
</evidence>
<protein>
    <recommendedName>
        <fullName evidence="4">Vacuolar protein sorting/targeting protein 10</fullName>
    </recommendedName>
    <alternativeName>
        <fullName evidence="16">Carboxypeptidase Y receptor</fullName>
    </alternativeName>
    <alternativeName>
        <fullName evidence="15 17">Sortilin VPS10</fullName>
    </alternativeName>
</protein>
<comment type="similarity">
    <text evidence="3">Belongs to the VPS10-related sortilin family.</text>
</comment>
<feature type="chain" id="PRO_5046499583" description="Vacuolar protein sorting/targeting protein 10" evidence="19">
    <location>
        <begin position="31"/>
        <end position="1485"/>
    </location>
</feature>
<feature type="transmembrane region" description="Helical" evidence="18">
    <location>
        <begin position="1367"/>
        <end position="1389"/>
    </location>
</feature>
<dbReference type="Gene3D" id="2.10.70.80">
    <property type="match status" value="2"/>
</dbReference>
<dbReference type="SUPFAM" id="SSF110296">
    <property type="entry name" value="Oligoxyloglucan reducing end-specific cellobiohydrolase"/>
    <property type="match status" value="1"/>
</dbReference>
<evidence type="ECO:0000256" key="17">
    <source>
        <dbReference type="ARBA" id="ARBA00031902"/>
    </source>
</evidence>
<keyword evidence="18" id="KW-1133">Transmembrane helix</keyword>
<dbReference type="InterPro" id="IPR031777">
    <property type="entry name" value="Sortilin_C"/>
</dbReference>
<reference evidence="21 22" key="1">
    <citation type="submission" date="2024-09" db="EMBL/GenBank/DDBJ databases">
        <title>Rethinking Asexuality: The Enigmatic Case of Functional Sexual Genes in Lepraria (Stereocaulaceae).</title>
        <authorList>
            <person name="Doellman M."/>
            <person name="Sun Y."/>
            <person name="Barcenas-Pena A."/>
            <person name="Lumbsch H.T."/>
            <person name="Grewe F."/>
        </authorList>
    </citation>
    <scope>NUCLEOTIDE SEQUENCE [LARGE SCALE GENOMIC DNA]</scope>
    <source>
        <strain evidence="21 22">Mercado 3170</strain>
    </source>
</reference>